<dbReference type="OrthoDB" id="7987018at2759"/>
<dbReference type="AlphaFoldDB" id="A0A5E4NBH8"/>
<proteinExistence type="predicted"/>
<sequence length="218" mass="25002">MAISGRSTVILDARHSCFGVDLPTGVAISSVPGAMMDLPRDRALNFVIDRCPVRLIDKLSLISCPGDPTVKRGIKCFNERGFRDSLDLRTFRRGRSSVVQFSTNVPRTECTENPNGLIIYTESQGDEKKLQSFEKKILKEIYEPVYNGDLKRFERETNENLRQLFNKPSLRHFLVRKRLKWAGHVWRAKGTIIIKKVTESKIMGKYQEADLGRDRMIQ</sequence>
<accession>A0A5E4NBH8</accession>
<reference evidence="1 2" key="1">
    <citation type="submission" date="2019-08" db="EMBL/GenBank/DDBJ databases">
        <authorList>
            <person name="Alioto T."/>
            <person name="Alioto T."/>
            <person name="Gomez Garrido J."/>
        </authorList>
    </citation>
    <scope>NUCLEOTIDE SEQUENCE [LARGE SCALE GENOMIC DNA]</scope>
</reference>
<name>A0A5E4NBH8_9HEMI</name>
<evidence type="ECO:0000313" key="2">
    <source>
        <dbReference type="Proteomes" id="UP000325440"/>
    </source>
</evidence>
<organism evidence="1 2">
    <name type="scientific">Cinara cedri</name>
    <dbReference type="NCBI Taxonomy" id="506608"/>
    <lineage>
        <taxon>Eukaryota</taxon>
        <taxon>Metazoa</taxon>
        <taxon>Ecdysozoa</taxon>
        <taxon>Arthropoda</taxon>
        <taxon>Hexapoda</taxon>
        <taxon>Insecta</taxon>
        <taxon>Pterygota</taxon>
        <taxon>Neoptera</taxon>
        <taxon>Paraneoptera</taxon>
        <taxon>Hemiptera</taxon>
        <taxon>Sternorrhyncha</taxon>
        <taxon>Aphidomorpha</taxon>
        <taxon>Aphidoidea</taxon>
        <taxon>Aphididae</taxon>
        <taxon>Lachninae</taxon>
        <taxon>Cinara</taxon>
    </lineage>
</organism>
<protein>
    <submittedName>
        <fullName evidence="1">Uncharacterized protein</fullName>
    </submittedName>
</protein>
<keyword evidence="2" id="KW-1185">Reference proteome</keyword>
<dbReference type="EMBL" id="CABPRJ010001941">
    <property type="protein sequence ID" value="VVC42204.1"/>
    <property type="molecule type" value="Genomic_DNA"/>
</dbReference>
<evidence type="ECO:0000313" key="1">
    <source>
        <dbReference type="EMBL" id="VVC42204.1"/>
    </source>
</evidence>
<gene>
    <name evidence="1" type="ORF">CINCED_3A014479</name>
</gene>
<dbReference type="Proteomes" id="UP000325440">
    <property type="component" value="Unassembled WGS sequence"/>
</dbReference>